<dbReference type="InterPro" id="IPR035969">
    <property type="entry name" value="Rab-GAP_TBC_sf"/>
</dbReference>
<dbReference type="Proteomes" id="UP000784294">
    <property type="component" value="Unassembled WGS sequence"/>
</dbReference>
<reference evidence="1" key="1">
    <citation type="submission" date="2018-11" db="EMBL/GenBank/DDBJ databases">
        <authorList>
            <consortium name="Pathogen Informatics"/>
        </authorList>
    </citation>
    <scope>NUCLEOTIDE SEQUENCE</scope>
</reference>
<protein>
    <recommendedName>
        <fullName evidence="3">Rab-GAP TBC domain-containing protein</fullName>
    </recommendedName>
</protein>
<evidence type="ECO:0000313" key="2">
    <source>
        <dbReference type="Proteomes" id="UP000784294"/>
    </source>
</evidence>
<dbReference type="OrthoDB" id="10264062at2759"/>
<proteinExistence type="predicted"/>
<sequence length="194" mass="21999">MPAKPLGMYHVHGPILEIDMQRMDSGQSFKGEAENHLSQPIKAPMSDSEFRRFMDCSGRIIQMSEFKRSVYMGGLEPCLRKVAWRLLLNVYPAEMTGKERIALLESKSLQYTDMRDAWKKAYLEARLIEEQLASLALVSVDVVRTDRSKSRITTLQIWCIPLIHISGVLPAFFSHSLTLTPENNSSIPILSSIT</sequence>
<dbReference type="AlphaFoldDB" id="A0A448XHY6"/>
<organism evidence="1 2">
    <name type="scientific">Protopolystoma xenopodis</name>
    <dbReference type="NCBI Taxonomy" id="117903"/>
    <lineage>
        <taxon>Eukaryota</taxon>
        <taxon>Metazoa</taxon>
        <taxon>Spiralia</taxon>
        <taxon>Lophotrochozoa</taxon>
        <taxon>Platyhelminthes</taxon>
        <taxon>Monogenea</taxon>
        <taxon>Polyopisthocotylea</taxon>
        <taxon>Polystomatidea</taxon>
        <taxon>Polystomatidae</taxon>
        <taxon>Protopolystoma</taxon>
    </lineage>
</organism>
<dbReference type="SUPFAM" id="SSF47923">
    <property type="entry name" value="Ypt/Rab-GAP domain of gyp1p"/>
    <property type="match status" value="1"/>
</dbReference>
<comment type="caution">
    <text evidence="1">The sequence shown here is derived from an EMBL/GenBank/DDBJ whole genome shotgun (WGS) entry which is preliminary data.</text>
</comment>
<dbReference type="EMBL" id="CAAALY010253395">
    <property type="protein sequence ID" value="VEL36865.1"/>
    <property type="molecule type" value="Genomic_DNA"/>
</dbReference>
<accession>A0A448XHY6</accession>
<evidence type="ECO:0008006" key="3">
    <source>
        <dbReference type="Google" id="ProtNLM"/>
    </source>
</evidence>
<keyword evidence="2" id="KW-1185">Reference proteome</keyword>
<gene>
    <name evidence="1" type="ORF">PXEA_LOCUS30305</name>
</gene>
<name>A0A448XHY6_9PLAT</name>
<evidence type="ECO:0000313" key="1">
    <source>
        <dbReference type="EMBL" id="VEL36865.1"/>
    </source>
</evidence>